<gene>
    <name evidence="3" type="ORF">K227x_29190</name>
</gene>
<dbReference type="Proteomes" id="UP000318538">
    <property type="component" value="Chromosome"/>
</dbReference>
<dbReference type="RefSeq" id="WP_145170181.1">
    <property type="nucleotide sequence ID" value="NZ_CP036525.1"/>
</dbReference>
<keyword evidence="4" id="KW-1185">Reference proteome</keyword>
<sequence precursor="true">MMPRLVLLAFTILLVMPVNLVDAVETVQFTDGKVQRSVSGEVMIEAQNGDVMIQADDGRIWTIEVDQVIQRKSDQKKFQPIGPDEAAKRLIAELGDDFSVYRTANYAIVYNCDDGYARAVGGLFEKLYRGFFTYWKNQRWRLPEPRFPLVAVVLKDHSAFLNHAGNEIGDRAKSVIGYYNLSTNQMTTFNMPNWERNVATIIHEATHQLAYNCGLQTRFADNPMWVSEGLATFFETPDMRNPGQWRSIGGVNRVNLGRWHRYVPNRPAESLATLLADDTRFLNQATADAAYAEGWALTYFLIQTKREEYVDYLRKLSEGKPAVVPAPRERIQLFEESFGMTLVELDRALVKYMRRVRP</sequence>
<organism evidence="3 4">
    <name type="scientific">Rubripirellula lacrimiformis</name>
    <dbReference type="NCBI Taxonomy" id="1930273"/>
    <lineage>
        <taxon>Bacteria</taxon>
        <taxon>Pseudomonadati</taxon>
        <taxon>Planctomycetota</taxon>
        <taxon>Planctomycetia</taxon>
        <taxon>Pirellulales</taxon>
        <taxon>Pirellulaceae</taxon>
        <taxon>Rubripirellula</taxon>
    </lineage>
</organism>
<dbReference type="InterPro" id="IPR011464">
    <property type="entry name" value="DUF1570"/>
</dbReference>
<evidence type="ECO:0000313" key="3">
    <source>
        <dbReference type="EMBL" id="QDT04527.1"/>
    </source>
</evidence>
<feature type="chain" id="PRO_5021935761" description="DUF1570 domain-containing protein" evidence="1">
    <location>
        <begin position="24"/>
        <end position="358"/>
    </location>
</feature>
<proteinExistence type="predicted"/>
<evidence type="ECO:0000313" key="4">
    <source>
        <dbReference type="Proteomes" id="UP000318538"/>
    </source>
</evidence>
<evidence type="ECO:0000259" key="2">
    <source>
        <dbReference type="Pfam" id="PF07607"/>
    </source>
</evidence>
<dbReference type="OrthoDB" id="291356at2"/>
<dbReference type="EMBL" id="CP036525">
    <property type="protein sequence ID" value="QDT04527.1"/>
    <property type="molecule type" value="Genomic_DNA"/>
</dbReference>
<keyword evidence="1" id="KW-0732">Signal</keyword>
<dbReference type="AlphaFoldDB" id="A0A517NBL6"/>
<reference evidence="3 4" key="1">
    <citation type="submission" date="2019-02" db="EMBL/GenBank/DDBJ databases">
        <title>Deep-cultivation of Planctomycetes and their phenomic and genomic characterization uncovers novel biology.</title>
        <authorList>
            <person name="Wiegand S."/>
            <person name="Jogler M."/>
            <person name="Boedeker C."/>
            <person name="Pinto D."/>
            <person name="Vollmers J."/>
            <person name="Rivas-Marin E."/>
            <person name="Kohn T."/>
            <person name="Peeters S.H."/>
            <person name="Heuer A."/>
            <person name="Rast P."/>
            <person name="Oberbeckmann S."/>
            <person name="Bunk B."/>
            <person name="Jeske O."/>
            <person name="Meyerdierks A."/>
            <person name="Storesund J.E."/>
            <person name="Kallscheuer N."/>
            <person name="Luecker S."/>
            <person name="Lage O.M."/>
            <person name="Pohl T."/>
            <person name="Merkel B.J."/>
            <person name="Hornburger P."/>
            <person name="Mueller R.-W."/>
            <person name="Bruemmer F."/>
            <person name="Labrenz M."/>
            <person name="Spormann A.M."/>
            <person name="Op den Camp H."/>
            <person name="Overmann J."/>
            <person name="Amann R."/>
            <person name="Jetten M.S.M."/>
            <person name="Mascher T."/>
            <person name="Medema M.H."/>
            <person name="Devos D.P."/>
            <person name="Kaster A.-K."/>
            <person name="Ovreas L."/>
            <person name="Rohde M."/>
            <person name="Galperin M.Y."/>
            <person name="Jogler C."/>
        </authorList>
    </citation>
    <scope>NUCLEOTIDE SEQUENCE [LARGE SCALE GENOMIC DNA]</scope>
    <source>
        <strain evidence="3 4">K22_7</strain>
    </source>
</reference>
<evidence type="ECO:0000256" key="1">
    <source>
        <dbReference type="SAM" id="SignalP"/>
    </source>
</evidence>
<dbReference type="KEGG" id="rlc:K227x_29190"/>
<feature type="signal peptide" evidence="1">
    <location>
        <begin position="1"/>
        <end position="23"/>
    </location>
</feature>
<name>A0A517NBL6_9BACT</name>
<dbReference type="Pfam" id="PF07607">
    <property type="entry name" value="DUF1570"/>
    <property type="match status" value="1"/>
</dbReference>
<feature type="domain" description="DUF1570" evidence="2">
    <location>
        <begin position="197"/>
        <end position="321"/>
    </location>
</feature>
<protein>
    <recommendedName>
        <fullName evidence="2">DUF1570 domain-containing protein</fullName>
    </recommendedName>
</protein>
<accession>A0A517NBL6</accession>